<dbReference type="AlphaFoldDB" id="A0A194PM44"/>
<dbReference type="Proteomes" id="UP000053268">
    <property type="component" value="Unassembled WGS sequence"/>
</dbReference>
<dbReference type="Gene3D" id="2.40.10.10">
    <property type="entry name" value="Trypsin-like serine proteases"/>
    <property type="match status" value="2"/>
</dbReference>
<dbReference type="InterPro" id="IPR001254">
    <property type="entry name" value="Trypsin_dom"/>
</dbReference>
<dbReference type="PROSITE" id="PS00135">
    <property type="entry name" value="TRYPSIN_SER"/>
    <property type="match status" value="1"/>
</dbReference>
<evidence type="ECO:0000313" key="10">
    <source>
        <dbReference type="Proteomes" id="UP000053268"/>
    </source>
</evidence>
<feature type="domain" description="Peptidase S1" evidence="8">
    <location>
        <begin position="11"/>
        <end position="249"/>
    </location>
</feature>
<dbReference type="EMBL" id="KQ459599">
    <property type="protein sequence ID" value="KPI94397.1"/>
    <property type="molecule type" value="Genomic_DNA"/>
</dbReference>
<dbReference type="SMART" id="SM00020">
    <property type="entry name" value="Tryp_SPc"/>
    <property type="match status" value="1"/>
</dbReference>
<evidence type="ECO:0000256" key="2">
    <source>
        <dbReference type="ARBA" id="ARBA00022525"/>
    </source>
</evidence>
<dbReference type="SUPFAM" id="SSF50494">
    <property type="entry name" value="Trypsin-like serine proteases"/>
    <property type="match status" value="1"/>
</dbReference>
<dbReference type="GO" id="GO:0005615">
    <property type="term" value="C:extracellular space"/>
    <property type="evidence" value="ECO:0007669"/>
    <property type="project" value="TreeGrafter"/>
</dbReference>
<dbReference type="PRINTS" id="PR00722">
    <property type="entry name" value="CHYMOTRYPSIN"/>
</dbReference>
<proteinExistence type="predicted"/>
<dbReference type="STRING" id="66420.A0A194PM44"/>
<dbReference type="Pfam" id="PF00089">
    <property type="entry name" value="Trypsin"/>
    <property type="match status" value="1"/>
</dbReference>
<dbReference type="InterPro" id="IPR018114">
    <property type="entry name" value="TRYPSIN_HIS"/>
</dbReference>
<evidence type="ECO:0000256" key="5">
    <source>
        <dbReference type="ARBA" id="ARBA00022825"/>
    </source>
</evidence>
<comment type="subcellular location">
    <subcellularLocation>
        <location evidence="1">Secreted</location>
        <location evidence="1">Extracellular space</location>
    </subcellularLocation>
</comment>
<dbReference type="GO" id="GO:0006508">
    <property type="term" value="P:proteolysis"/>
    <property type="evidence" value="ECO:0007669"/>
    <property type="project" value="UniProtKB-KW"/>
</dbReference>
<dbReference type="InterPro" id="IPR050127">
    <property type="entry name" value="Serine_Proteases_S1"/>
</dbReference>
<dbReference type="PROSITE" id="PS50240">
    <property type="entry name" value="TRYPSIN_DOM"/>
    <property type="match status" value="1"/>
</dbReference>
<evidence type="ECO:0000256" key="3">
    <source>
        <dbReference type="ARBA" id="ARBA00022670"/>
    </source>
</evidence>
<keyword evidence="2" id="KW-0964">Secreted</keyword>
<organism evidence="9 10">
    <name type="scientific">Papilio xuthus</name>
    <name type="common">Asian swallowtail butterfly</name>
    <dbReference type="NCBI Taxonomy" id="66420"/>
    <lineage>
        <taxon>Eukaryota</taxon>
        <taxon>Metazoa</taxon>
        <taxon>Ecdysozoa</taxon>
        <taxon>Arthropoda</taxon>
        <taxon>Hexapoda</taxon>
        <taxon>Insecta</taxon>
        <taxon>Pterygota</taxon>
        <taxon>Neoptera</taxon>
        <taxon>Endopterygota</taxon>
        <taxon>Lepidoptera</taxon>
        <taxon>Glossata</taxon>
        <taxon>Ditrysia</taxon>
        <taxon>Papilionoidea</taxon>
        <taxon>Papilionidae</taxon>
        <taxon>Papilioninae</taxon>
        <taxon>Papilio</taxon>
    </lineage>
</organism>
<keyword evidence="4 7" id="KW-0378">Hydrolase</keyword>
<evidence type="ECO:0000313" key="9">
    <source>
        <dbReference type="EMBL" id="KPI94397.1"/>
    </source>
</evidence>
<dbReference type="InterPro" id="IPR001314">
    <property type="entry name" value="Peptidase_S1A"/>
</dbReference>
<evidence type="ECO:0000259" key="8">
    <source>
        <dbReference type="PROSITE" id="PS50240"/>
    </source>
</evidence>
<gene>
    <name evidence="9" type="ORF">RR46_04465</name>
</gene>
<reference evidence="9 10" key="1">
    <citation type="journal article" date="2015" name="Nat. Commun.">
        <title>Outbred genome sequencing and CRISPR/Cas9 gene editing in butterflies.</title>
        <authorList>
            <person name="Li X."/>
            <person name="Fan D."/>
            <person name="Zhang W."/>
            <person name="Liu G."/>
            <person name="Zhang L."/>
            <person name="Zhao L."/>
            <person name="Fang X."/>
            <person name="Chen L."/>
            <person name="Dong Y."/>
            <person name="Chen Y."/>
            <person name="Ding Y."/>
            <person name="Zhao R."/>
            <person name="Feng M."/>
            <person name="Zhu Y."/>
            <person name="Feng Y."/>
            <person name="Jiang X."/>
            <person name="Zhu D."/>
            <person name="Xiang H."/>
            <person name="Feng X."/>
            <person name="Li S."/>
            <person name="Wang J."/>
            <person name="Zhang G."/>
            <person name="Kronforst M.R."/>
            <person name="Wang W."/>
        </authorList>
    </citation>
    <scope>NUCLEOTIDE SEQUENCE [LARGE SCALE GENOMIC DNA]</scope>
    <source>
        <strain evidence="9">Ya'a_city_454_Px</strain>
        <tissue evidence="9">Whole body</tissue>
    </source>
</reference>
<evidence type="ECO:0000256" key="6">
    <source>
        <dbReference type="ARBA" id="ARBA00023157"/>
    </source>
</evidence>
<keyword evidence="6" id="KW-1015">Disulfide bond</keyword>
<dbReference type="InterPro" id="IPR033116">
    <property type="entry name" value="TRYPSIN_SER"/>
</dbReference>
<dbReference type="FunFam" id="2.40.10.10:FF:000036">
    <property type="entry name" value="Trypsin beta"/>
    <property type="match status" value="1"/>
</dbReference>
<accession>A0A194PM44</accession>
<dbReference type="InterPro" id="IPR043504">
    <property type="entry name" value="Peptidase_S1_PA_chymotrypsin"/>
</dbReference>
<keyword evidence="3 7" id="KW-0645">Protease</keyword>
<evidence type="ECO:0000256" key="1">
    <source>
        <dbReference type="ARBA" id="ARBA00004239"/>
    </source>
</evidence>
<dbReference type="CDD" id="cd00190">
    <property type="entry name" value="Tryp_SPc"/>
    <property type="match status" value="1"/>
</dbReference>
<dbReference type="InterPro" id="IPR009003">
    <property type="entry name" value="Peptidase_S1_PA"/>
</dbReference>
<sequence length="257" mass="27969">MALQKAPKPECAGGCGGPPLARSMAVCRARSPDYCAPRSQIRVVSLRDSSRHLCGAVLVTKEIALTAAHCVQAPCQYVLQLSNLCDDTRQATVLEIIKHSEYDKYTRAHDIALLRIHLDAHNINWTDDNILPNTSFGLSGECFAYGYGTTDSKTEIIPERLKAARLKIISLDECTDILGLYVAPRFNYGMLCAIGNREDTCQGDSGGPLMCAGKLQGISSYGLSCAVPTVPGVYTSIGMHLPWIYRTMEIIAKETTP</sequence>
<protein>
    <submittedName>
        <fullName evidence="9">Arginine esterase</fullName>
    </submittedName>
</protein>
<dbReference type="PANTHER" id="PTHR24264">
    <property type="entry name" value="TRYPSIN-RELATED"/>
    <property type="match status" value="1"/>
</dbReference>
<name>A0A194PM44_PAPXU</name>
<dbReference type="PANTHER" id="PTHR24264:SF65">
    <property type="entry name" value="SRCR DOMAIN-CONTAINING PROTEIN"/>
    <property type="match status" value="1"/>
</dbReference>
<keyword evidence="10" id="KW-1185">Reference proteome</keyword>
<dbReference type="PROSITE" id="PS00134">
    <property type="entry name" value="TRYPSIN_HIS"/>
    <property type="match status" value="1"/>
</dbReference>
<keyword evidence="5 7" id="KW-0720">Serine protease</keyword>
<evidence type="ECO:0000256" key="7">
    <source>
        <dbReference type="RuleBase" id="RU363034"/>
    </source>
</evidence>
<evidence type="ECO:0000256" key="4">
    <source>
        <dbReference type="ARBA" id="ARBA00022801"/>
    </source>
</evidence>
<dbReference type="GO" id="GO:0004252">
    <property type="term" value="F:serine-type endopeptidase activity"/>
    <property type="evidence" value="ECO:0007669"/>
    <property type="project" value="InterPro"/>
</dbReference>